<comment type="caution">
    <text evidence="3">The sequence shown here is derived from an EMBL/GenBank/DDBJ whole genome shotgun (WGS) entry which is preliminary data.</text>
</comment>
<feature type="region of interest" description="Disordered" evidence="1">
    <location>
        <begin position="1"/>
        <end position="27"/>
    </location>
</feature>
<reference evidence="3 4" key="1">
    <citation type="submission" date="2017-03" db="EMBL/GenBank/DDBJ databases">
        <title>Genome of the blue death feigning beetle - Asbolus verrucosus.</title>
        <authorList>
            <person name="Rider S.D."/>
        </authorList>
    </citation>
    <scope>NUCLEOTIDE SEQUENCE [LARGE SCALE GENOMIC DNA]</scope>
    <source>
        <strain evidence="3">Butters</strain>
        <tissue evidence="3">Head and leg muscle</tissue>
    </source>
</reference>
<dbReference type="GO" id="GO:0005125">
    <property type="term" value="F:cytokine activity"/>
    <property type="evidence" value="ECO:0007669"/>
    <property type="project" value="InterPro"/>
</dbReference>
<dbReference type="EMBL" id="QDEB01030021">
    <property type="protein sequence ID" value="RZC39982.1"/>
    <property type="molecule type" value="Genomic_DNA"/>
</dbReference>
<dbReference type="OrthoDB" id="6022711at2759"/>
<dbReference type="GO" id="GO:0050930">
    <property type="term" value="P:induction of positive chemotaxis"/>
    <property type="evidence" value="ECO:0007669"/>
    <property type="project" value="InterPro"/>
</dbReference>
<name>A0A482W4A5_ASBVE</name>
<dbReference type="PANTHER" id="PTHR48484:SF2">
    <property type="entry name" value="PRO-INTERLEUKIN-16"/>
    <property type="match status" value="1"/>
</dbReference>
<dbReference type="PROSITE" id="PS50106">
    <property type="entry name" value="PDZ"/>
    <property type="match status" value="1"/>
</dbReference>
<sequence>MKSLKNLFSSKRYKSADENKTHETHRRHFSTGNLSNMTNLFFMKQSRSISLTSINLNNVESDSGSLNSRPSNPTGMQKFIYPPTNFAERKEPDFTQKYCGITGNLYLSIKFFKGPGSKSLGFSIVGGRDSPKGTMGIYVKTIFDHGQAAEMALLKGGDEILFVNGKSMKGLTHDEALSVFKNIKNGDVIVEAVRKNSNVKFRNSF</sequence>
<evidence type="ECO:0000313" key="4">
    <source>
        <dbReference type="Proteomes" id="UP000292052"/>
    </source>
</evidence>
<protein>
    <submittedName>
        <fullName evidence="3">PDZ domain containing protein</fullName>
    </submittedName>
</protein>
<dbReference type="SMART" id="SM00228">
    <property type="entry name" value="PDZ"/>
    <property type="match status" value="1"/>
</dbReference>
<evidence type="ECO:0000256" key="1">
    <source>
        <dbReference type="SAM" id="MobiDB-lite"/>
    </source>
</evidence>
<evidence type="ECO:0000259" key="2">
    <source>
        <dbReference type="PROSITE" id="PS50106"/>
    </source>
</evidence>
<evidence type="ECO:0000313" key="3">
    <source>
        <dbReference type="EMBL" id="RZC39982.1"/>
    </source>
</evidence>
<dbReference type="PANTHER" id="PTHR48484">
    <property type="entry name" value="PRO-INTERLEUKIN-16"/>
    <property type="match status" value="1"/>
</dbReference>
<dbReference type="InterPro" id="IPR001478">
    <property type="entry name" value="PDZ"/>
</dbReference>
<organism evidence="3 4">
    <name type="scientific">Asbolus verrucosus</name>
    <name type="common">Desert ironclad beetle</name>
    <dbReference type="NCBI Taxonomy" id="1661398"/>
    <lineage>
        <taxon>Eukaryota</taxon>
        <taxon>Metazoa</taxon>
        <taxon>Ecdysozoa</taxon>
        <taxon>Arthropoda</taxon>
        <taxon>Hexapoda</taxon>
        <taxon>Insecta</taxon>
        <taxon>Pterygota</taxon>
        <taxon>Neoptera</taxon>
        <taxon>Endopterygota</taxon>
        <taxon>Coleoptera</taxon>
        <taxon>Polyphaga</taxon>
        <taxon>Cucujiformia</taxon>
        <taxon>Tenebrionidae</taxon>
        <taxon>Pimeliinae</taxon>
        <taxon>Asbolus</taxon>
    </lineage>
</organism>
<keyword evidence="4" id="KW-1185">Reference proteome</keyword>
<dbReference type="AlphaFoldDB" id="A0A482W4A5"/>
<proteinExistence type="predicted"/>
<dbReference type="Pfam" id="PF00595">
    <property type="entry name" value="PDZ"/>
    <property type="match status" value="1"/>
</dbReference>
<dbReference type="InterPro" id="IPR055287">
    <property type="entry name" value="IL-16-like"/>
</dbReference>
<feature type="domain" description="PDZ" evidence="2">
    <location>
        <begin position="108"/>
        <end position="182"/>
    </location>
</feature>
<dbReference type="Gene3D" id="2.30.42.10">
    <property type="match status" value="1"/>
</dbReference>
<dbReference type="Proteomes" id="UP000292052">
    <property type="component" value="Unassembled WGS sequence"/>
</dbReference>
<gene>
    <name evidence="3" type="ORF">BDFB_008387</name>
</gene>
<accession>A0A482W4A5</accession>
<dbReference type="STRING" id="1661398.A0A482W4A5"/>
<dbReference type="SUPFAM" id="SSF50156">
    <property type="entry name" value="PDZ domain-like"/>
    <property type="match status" value="1"/>
</dbReference>
<dbReference type="InterPro" id="IPR036034">
    <property type="entry name" value="PDZ_sf"/>
</dbReference>